<accession>A0ABS5YRE8</accession>
<dbReference type="EMBL" id="JAHKKG010000006">
    <property type="protein sequence ID" value="MBU2665948.1"/>
    <property type="molecule type" value="Genomic_DNA"/>
</dbReference>
<name>A0ABS5YRE8_9ACTN</name>
<evidence type="ECO:0000259" key="1">
    <source>
        <dbReference type="Pfam" id="PF14062"/>
    </source>
</evidence>
<reference evidence="2 3" key="1">
    <citation type="submission" date="2021-06" db="EMBL/GenBank/DDBJ databases">
        <title>Actinoplanes lichenicola sp. nov., and Actinoplanes ovalisporus sp. nov., isolated from lichen in Thailand.</title>
        <authorList>
            <person name="Saeng-In P."/>
            <person name="Kanchanasin P."/>
            <person name="Yuki M."/>
            <person name="Kudo T."/>
            <person name="Ohkuma M."/>
            <person name="Phongsopitanun W."/>
            <person name="Tanasupawat S."/>
        </authorList>
    </citation>
    <scope>NUCLEOTIDE SEQUENCE [LARGE SCALE GENOMIC DNA]</scope>
    <source>
        <strain evidence="2 3">NBRC 110975</strain>
    </source>
</reference>
<evidence type="ECO:0000313" key="2">
    <source>
        <dbReference type="EMBL" id="MBU2665948.1"/>
    </source>
</evidence>
<dbReference type="Pfam" id="PF14062">
    <property type="entry name" value="DUF4253"/>
    <property type="match status" value="1"/>
</dbReference>
<dbReference type="InterPro" id="IPR025349">
    <property type="entry name" value="DUF4253"/>
</dbReference>
<keyword evidence="3" id="KW-1185">Reference proteome</keyword>
<sequence length="243" mass="26614">MSQPLVPGLPALRELMRTPAGRPVLGFTASGDEAVEWWQRLRDAHPGTGLWPVLMDDEAPEYLVDAYAYEDLDTSLARVPALDGAALLAGSQAAKLKIYGPELTAEITAALQGAGDWPDEPERRGSGFFGDEPALVALVPATDGWMVPAVLHYGGWNDFPIPAEHAAILRYWHERFGAELVSLTGTTAEFAVARPPATRLEAAAFAWEYMAYNDGAYDFYFADTLTELAGSLQDAPVWRMWWD</sequence>
<evidence type="ECO:0000313" key="3">
    <source>
        <dbReference type="Proteomes" id="UP001519654"/>
    </source>
</evidence>
<proteinExistence type="predicted"/>
<gene>
    <name evidence="2" type="ORF">KOI35_20765</name>
</gene>
<feature type="domain" description="DUF4253" evidence="1">
    <location>
        <begin position="136"/>
        <end position="243"/>
    </location>
</feature>
<protein>
    <submittedName>
        <fullName evidence="2">DUF4253 domain-containing protein</fullName>
    </submittedName>
</protein>
<organism evidence="2 3">
    <name type="scientific">Paractinoplanes bogorensis</name>
    <dbReference type="NCBI Taxonomy" id="1610840"/>
    <lineage>
        <taxon>Bacteria</taxon>
        <taxon>Bacillati</taxon>
        <taxon>Actinomycetota</taxon>
        <taxon>Actinomycetes</taxon>
        <taxon>Micromonosporales</taxon>
        <taxon>Micromonosporaceae</taxon>
        <taxon>Paractinoplanes</taxon>
    </lineage>
</organism>
<dbReference type="Proteomes" id="UP001519654">
    <property type="component" value="Unassembled WGS sequence"/>
</dbReference>
<dbReference type="RefSeq" id="WP_215789157.1">
    <property type="nucleotide sequence ID" value="NZ_JAHKKG010000006.1"/>
</dbReference>
<comment type="caution">
    <text evidence="2">The sequence shown here is derived from an EMBL/GenBank/DDBJ whole genome shotgun (WGS) entry which is preliminary data.</text>
</comment>